<sequence>MKLLKLILYLFTFMYMFSLFSLLLIRKHIFLSLLSLEFIVISLMMISSIFILFFYSSLYILVMMMVLFVCEGVLGLSILVSMIRFYGNDYLGLMGLW</sequence>
<protein>
    <submittedName>
        <fullName evidence="2">NADH dehydrogenase subunit 4L</fullName>
    </submittedName>
</protein>
<keyword evidence="1" id="KW-1133">Transmembrane helix</keyword>
<geneLocation type="mitochondrion" evidence="2"/>
<gene>
    <name evidence="2" type="primary">ND4L</name>
</gene>
<dbReference type="RefSeq" id="YP_010016418.1">
    <property type="nucleotide sequence ID" value="NC_053559.1"/>
</dbReference>
<name>A0A7L8ZU70_9HEMI</name>
<reference evidence="2" key="1">
    <citation type="submission" date="2018-01" db="EMBL/GenBank/DDBJ databases">
        <authorList>
            <person name="Dai R.H."/>
            <person name="Wang J.J."/>
        </authorList>
    </citation>
    <scope>NUCLEOTIDE SEQUENCE</scope>
</reference>
<dbReference type="GeneID" id="63350786"/>
<feature type="transmembrane region" description="Helical" evidence="1">
    <location>
        <begin position="61"/>
        <end position="86"/>
    </location>
</feature>
<organism evidence="2">
    <name type="scientific">Mukaria splendida</name>
    <dbReference type="NCBI Taxonomy" id="2586309"/>
    <lineage>
        <taxon>Eukaryota</taxon>
        <taxon>Metazoa</taxon>
        <taxon>Ecdysozoa</taxon>
        <taxon>Arthropoda</taxon>
        <taxon>Hexapoda</taxon>
        <taxon>Insecta</taxon>
        <taxon>Pterygota</taxon>
        <taxon>Neoptera</taxon>
        <taxon>Paraneoptera</taxon>
        <taxon>Hemiptera</taxon>
        <taxon>Auchenorrhyncha</taxon>
        <taxon>Membracoidea</taxon>
        <taxon>Cicadellidae</taxon>
        <taxon>Deltocephalinae</taxon>
        <taxon>Mukariini</taxon>
        <taxon>Mukaria</taxon>
    </lineage>
</organism>
<accession>A0A7L8ZU70</accession>
<keyword evidence="2" id="KW-0496">Mitochondrion</keyword>
<dbReference type="Gene3D" id="1.10.287.3510">
    <property type="match status" value="1"/>
</dbReference>
<keyword evidence="1" id="KW-0812">Transmembrane</keyword>
<dbReference type="AlphaFoldDB" id="A0A7L8ZU70"/>
<evidence type="ECO:0000313" key="2">
    <source>
        <dbReference type="EMBL" id="QOI73924.1"/>
    </source>
</evidence>
<dbReference type="CTD" id="4539"/>
<feature type="transmembrane region" description="Helical" evidence="1">
    <location>
        <begin position="32"/>
        <end position="55"/>
    </location>
</feature>
<proteinExistence type="predicted"/>
<feature type="transmembrane region" description="Helical" evidence="1">
    <location>
        <begin position="6"/>
        <end position="25"/>
    </location>
</feature>
<dbReference type="EMBL" id="MG813485">
    <property type="protein sequence ID" value="QOI73924.1"/>
    <property type="molecule type" value="Genomic_DNA"/>
</dbReference>
<evidence type="ECO:0000256" key="1">
    <source>
        <dbReference type="SAM" id="Phobius"/>
    </source>
</evidence>
<keyword evidence="1" id="KW-0472">Membrane</keyword>